<accession>A0A4S2KRV2</accession>
<name>A0A4S2KRV2_9HYME</name>
<dbReference type="Proteomes" id="UP000310200">
    <property type="component" value="Unassembled WGS sequence"/>
</dbReference>
<dbReference type="AlphaFoldDB" id="A0A4S2KRV2"/>
<proteinExistence type="predicted"/>
<evidence type="ECO:0000313" key="2">
    <source>
        <dbReference type="Proteomes" id="UP000310200"/>
    </source>
</evidence>
<dbReference type="EMBL" id="QBLH01001859">
    <property type="protein sequence ID" value="TGZ50819.1"/>
    <property type="molecule type" value="Genomic_DNA"/>
</dbReference>
<comment type="caution">
    <text evidence="1">The sequence shown here is derived from an EMBL/GenBank/DDBJ whole genome shotgun (WGS) entry which is preliminary data.</text>
</comment>
<reference evidence="1 2" key="1">
    <citation type="journal article" date="2019" name="Philos. Trans. R. Soc. Lond., B, Biol. Sci.">
        <title>Ant behaviour and brain gene expression of defending hosts depend on the ecological success of the intruding social parasite.</title>
        <authorList>
            <person name="Kaur R."/>
            <person name="Stoldt M."/>
            <person name="Jongepier E."/>
            <person name="Feldmeyer B."/>
            <person name="Menzel F."/>
            <person name="Bornberg-Bauer E."/>
            <person name="Foitzik S."/>
        </authorList>
    </citation>
    <scope>NUCLEOTIDE SEQUENCE [LARGE SCALE GENOMIC DNA]</scope>
    <source>
        <tissue evidence="1">Whole body</tissue>
    </source>
</reference>
<sequence length="275" mass="31172">MQDCLRKPLFASNNVTISLTFDRKSIDPSTRFNLTNFLFVAVLKFSTFVKHFRRVIACCTEEYADDTRCAHTLSDVTRGEQEMTLACNVLEAQSTRDSKAGIRAKSPCYSFHSSNTLILNDDSRERARLRVHRNADLRSSVVRIWKSSVSLCHSSCVSGSCRGYHGNWAKTTLKSHGSANGLILRIRNLIRRSRRRIDAAKDRDRFHDSATTPTETVKSGIYRRVHVEWAGSCADGLCQECTNSYFDIGSDIRGNGACHHRSWTRRTNEIKNDSQ</sequence>
<evidence type="ECO:0000313" key="1">
    <source>
        <dbReference type="EMBL" id="TGZ50819.1"/>
    </source>
</evidence>
<keyword evidence="2" id="KW-1185">Reference proteome</keyword>
<protein>
    <submittedName>
        <fullName evidence="1">Uncharacterized protein</fullName>
    </submittedName>
</protein>
<gene>
    <name evidence="1" type="ORF">DBV15_01755</name>
</gene>
<organism evidence="1 2">
    <name type="scientific">Temnothorax longispinosus</name>
    <dbReference type="NCBI Taxonomy" id="300112"/>
    <lineage>
        <taxon>Eukaryota</taxon>
        <taxon>Metazoa</taxon>
        <taxon>Ecdysozoa</taxon>
        <taxon>Arthropoda</taxon>
        <taxon>Hexapoda</taxon>
        <taxon>Insecta</taxon>
        <taxon>Pterygota</taxon>
        <taxon>Neoptera</taxon>
        <taxon>Endopterygota</taxon>
        <taxon>Hymenoptera</taxon>
        <taxon>Apocrita</taxon>
        <taxon>Aculeata</taxon>
        <taxon>Formicoidea</taxon>
        <taxon>Formicidae</taxon>
        <taxon>Myrmicinae</taxon>
        <taxon>Temnothorax</taxon>
    </lineage>
</organism>